<dbReference type="EMBL" id="JAPDFW010000056">
    <property type="protein sequence ID" value="KAJ5077894.1"/>
    <property type="molecule type" value="Genomic_DNA"/>
</dbReference>
<dbReference type="Pfam" id="PF21034">
    <property type="entry name" value="BCAS3_WD40"/>
    <property type="match status" value="1"/>
</dbReference>
<evidence type="ECO:0000256" key="1">
    <source>
        <dbReference type="SAM" id="MobiDB-lite"/>
    </source>
</evidence>
<dbReference type="Proteomes" id="UP001149090">
    <property type="component" value="Unassembled WGS sequence"/>
</dbReference>
<accession>A0A9Q0RGL9</accession>
<dbReference type="PANTHER" id="PTHR13268:SF0">
    <property type="entry name" value="BCAS3 MICROTUBULE ASSOCIATED CELL MIGRATION FACTOR"/>
    <property type="match status" value="1"/>
</dbReference>
<dbReference type="SUPFAM" id="SSF50978">
    <property type="entry name" value="WD40 repeat-like"/>
    <property type="match status" value="1"/>
</dbReference>
<dbReference type="GO" id="GO:0006914">
    <property type="term" value="P:autophagy"/>
    <property type="evidence" value="ECO:0007669"/>
    <property type="project" value="InterPro"/>
</dbReference>
<dbReference type="Gene3D" id="2.130.10.10">
    <property type="entry name" value="YVTN repeat-like/Quinoprotein amine dehydrogenase"/>
    <property type="match status" value="1"/>
</dbReference>
<proteinExistence type="predicted"/>
<dbReference type="PANTHER" id="PTHR13268">
    <property type="entry name" value="BREAST CARCINOMA AMPLIFIED SEQUENCE 3"/>
    <property type="match status" value="1"/>
</dbReference>
<evidence type="ECO:0000313" key="4">
    <source>
        <dbReference type="Proteomes" id="UP001149090"/>
    </source>
</evidence>
<feature type="region of interest" description="Disordered" evidence="1">
    <location>
        <begin position="236"/>
        <end position="256"/>
    </location>
</feature>
<keyword evidence="4" id="KW-1185">Reference proteome</keyword>
<dbReference type="InterPro" id="IPR036322">
    <property type="entry name" value="WD40_repeat_dom_sf"/>
</dbReference>
<organism evidence="3 4">
    <name type="scientific">Anaeramoeba ignava</name>
    <name type="common">Anaerobic marine amoeba</name>
    <dbReference type="NCBI Taxonomy" id="1746090"/>
    <lineage>
        <taxon>Eukaryota</taxon>
        <taxon>Metamonada</taxon>
        <taxon>Anaeramoebidae</taxon>
        <taxon>Anaeramoeba</taxon>
    </lineage>
</organism>
<sequence length="757" mass="88084">MDPNPNIQKIQGATQKSIKKSFFKTILPTFLTDTIEQVGTILPNSIKKKIKETRKKDQTLENEKITRIHFEHLPIPDLKKRKLFLIICYVNGFQIWDVDNPEIEHKEVVSVRLNFEVRTVKFLLQKPEKMKFEDIQLIVIPLKNQDKFLQSHLLIYSIKESQILTKYKFEENINGVLTTPGHVIIGTKLRVFVLDAENLQIKYKYDTYPCSNFETIFDVGSRFLVFPTKELPPFHSQNITKNNQREGDESPKLTDSIKKSTKNVVSKVSDSLTDSISEKNAGVVMIKDLKNNKTISHFRAHKHAISSLFFNDSGSLLFTSSMIGTHFRIFRINPTQDETKPTIELLYTLIRGMTSAIIQNVSFSQGSKWVVVSTNHGTSHIFAINATGEPVSISTHLPEYISQVETINEKTTKTTYKALYKIKQNTFEWTNEDYKKDYEKDLTIDENENENKEIQPLLLSSVFNKKSTFYIATKDGILSEYSLSPKPLKVKKALDLLSNSNEENQKKPKFEFKTFVISPKNLKSWYVCRKNYWKEIQGSIKEIVKITKLEHSESEAELSLIFNSQQNNPKITTKFHNYFTQKQNQQTEPQNMEEITEKLIFVNIETATHESAYRDPLWKDPQFDFCKYIVDKKIQAEKEDEEIDKLEDEHIDLNPNQELKDNESVEENGYFIQIEEKDEQKTQDMKKIYHELNIAMMTNLNLFQNSTSTDIHEQILTSDIIDNPSDNEDFIDDIEKSPQKHQNIKIEEKVIENLKKN</sequence>
<dbReference type="OrthoDB" id="25778at2759"/>
<dbReference type="OMA" id="ITHAHIC"/>
<dbReference type="AlphaFoldDB" id="A0A9Q0RGL9"/>
<feature type="domain" description="BCAS3 WD40" evidence="2">
    <location>
        <begin position="280"/>
        <end position="399"/>
    </location>
</feature>
<protein>
    <submittedName>
        <fullName evidence="3">Breast carcinoma-amplified sequence 3</fullName>
    </submittedName>
</protein>
<dbReference type="GO" id="GO:0042594">
    <property type="term" value="P:response to starvation"/>
    <property type="evidence" value="ECO:0007669"/>
    <property type="project" value="TreeGrafter"/>
</dbReference>
<dbReference type="InterPro" id="IPR015943">
    <property type="entry name" value="WD40/YVTN_repeat-like_dom_sf"/>
</dbReference>
<evidence type="ECO:0000259" key="2">
    <source>
        <dbReference type="Pfam" id="PF21034"/>
    </source>
</evidence>
<dbReference type="GO" id="GO:0005737">
    <property type="term" value="C:cytoplasm"/>
    <property type="evidence" value="ECO:0007669"/>
    <property type="project" value="TreeGrafter"/>
</dbReference>
<dbReference type="InterPro" id="IPR045142">
    <property type="entry name" value="BCAS3-like"/>
</dbReference>
<dbReference type="InterPro" id="IPR048382">
    <property type="entry name" value="BCAS3_WD40"/>
</dbReference>
<name>A0A9Q0RGL9_ANAIG</name>
<evidence type="ECO:0000313" key="3">
    <source>
        <dbReference type="EMBL" id="KAJ5077894.1"/>
    </source>
</evidence>
<comment type="caution">
    <text evidence="3">The sequence shown here is derived from an EMBL/GenBank/DDBJ whole genome shotgun (WGS) entry which is preliminary data.</text>
</comment>
<feature type="compositionally biased region" description="Basic and acidic residues" evidence="1">
    <location>
        <begin position="243"/>
        <end position="256"/>
    </location>
</feature>
<gene>
    <name evidence="3" type="ORF">M0811_05584</name>
</gene>
<reference evidence="3" key="1">
    <citation type="submission" date="2022-10" db="EMBL/GenBank/DDBJ databases">
        <title>Novel sulphate-reducing endosymbionts in the free-living metamonad Anaeramoeba.</title>
        <authorList>
            <person name="Jerlstrom-Hultqvist J."/>
            <person name="Cepicka I."/>
            <person name="Gallot-Lavallee L."/>
            <person name="Salas-Leiva D."/>
            <person name="Curtis B.A."/>
            <person name="Zahonova K."/>
            <person name="Pipaliya S."/>
            <person name="Dacks J."/>
            <person name="Roger A.J."/>
        </authorList>
    </citation>
    <scope>NUCLEOTIDE SEQUENCE</scope>
    <source>
        <strain evidence="3">BMAN</strain>
    </source>
</reference>